<dbReference type="InterPro" id="IPR046450">
    <property type="entry name" value="PA_dom_sf"/>
</dbReference>
<organism evidence="10 11">
    <name type="scientific">Streptomyces cadmiisoli</name>
    <dbReference type="NCBI Taxonomy" id="2184053"/>
    <lineage>
        <taxon>Bacteria</taxon>
        <taxon>Bacillati</taxon>
        <taxon>Actinomycetota</taxon>
        <taxon>Actinomycetes</taxon>
        <taxon>Kitasatosporales</taxon>
        <taxon>Streptomycetaceae</taxon>
        <taxon>Streptomyces</taxon>
        <taxon>Streptomyces aurantiacus group</taxon>
    </lineage>
</organism>
<gene>
    <name evidence="10" type="ORF">DN051_03410</name>
</gene>
<dbReference type="PROSITE" id="PS00138">
    <property type="entry name" value="SUBTILASE_SER"/>
    <property type="match status" value="1"/>
</dbReference>
<dbReference type="Gene3D" id="3.50.30.30">
    <property type="match status" value="1"/>
</dbReference>
<dbReference type="EMBL" id="CP030073">
    <property type="protein sequence ID" value="AWW35814.1"/>
    <property type="molecule type" value="Genomic_DNA"/>
</dbReference>
<feature type="region of interest" description="Disordered" evidence="7">
    <location>
        <begin position="29"/>
        <end position="48"/>
    </location>
</feature>
<dbReference type="SUPFAM" id="SSF52025">
    <property type="entry name" value="PA domain"/>
    <property type="match status" value="1"/>
</dbReference>
<dbReference type="KEGG" id="scad:DN051_03410"/>
<dbReference type="SUPFAM" id="SSF81296">
    <property type="entry name" value="E set domains"/>
    <property type="match status" value="1"/>
</dbReference>
<dbReference type="InterPro" id="IPR000209">
    <property type="entry name" value="Peptidase_S8/S53_dom"/>
</dbReference>
<keyword evidence="2 6" id="KW-0645">Protease</keyword>
<dbReference type="PIRSF" id="PIRSF037852">
    <property type="entry name" value="Subtilisin_rel_SAV5721"/>
    <property type="match status" value="1"/>
</dbReference>
<dbReference type="InterPro" id="IPR050131">
    <property type="entry name" value="Peptidase_S8_subtilisin-like"/>
</dbReference>
<name>A0A2Z4IST7_9ACTN</name>
<evidence type="ECO:0000256" key="7">
    <source>
        <dbReference type="SAM" id="MobiDB-lite"/>
    </source>
</evidence>
<protein>
    <recommendedName>
        <fullName evidence="9">Peptidase S8/S53 domain-containing protein</fullName>
    </recommendedName>
</protein>
<evidence type="ECO:0000256" key="2">
    <source>
        <dbReference type="ARBA" id="ARBA00022670"/>
    </source>
</evidence>
<dbReference type="PRINTS" id="PR00723">
    <property type="entry name" value="SUBTILISIN"/>
</dbReference>
<evidence type="ECO:0000256" key="4">
    <source>
        <dbReference type="ARBA" id="ARBA00022825"/>
    </source>
</evidence>
<dbReference type="InterPro" id="IPR036852">
    <property type="entry name" value="Peptidase_S8/S53_dom_sf"/>
</dbReference>
<keyword evidence="8" id="KW-0732">Signal</keyword>
<feature type="active site" description="Charge relay system" evidence="5 6">
    <location>
        <position position="285"/>
    </location>
</feature>
<dbReference type="PROSITE" id="PS51892">
    <property type="entry name" value="SUBTILASE"/>
    <property type="match status" value="1"/>
</dbReference>
<reference evidence="10 11" key="1">
    <citation type="journal article" date="2019" name="Int. J. Syst. Evol. Microbiol.">
        <title>Streptomyces cadmiisoli sp. nov., a novel actinomycete isolated from cadmium-contaminated soil.</title>
        <authorList>
            <person name="Li K."/>
            <person name="Tang X."/>
            <person name="Zhao J."/>
            <person name="Guo Y."/>
            <person name="Tang Y."/>
            <person name="Gao J."/>
        </authorList>
    </citation>
    <scope>NUCLEOTIDE SEQUENCE [LARGE SCALE GENOMIC DNA]</scope>
    <source>
        <strain evidence="10 11">ZFG47</strain>
    </source>
</reference>
<sequence>MRVRPHTPARQRLPLLVAVTALLTVVPPAAAGDRDNSPPGGTVMADAGSFGSSPRTVTLITGDRVTVTPGGSGPATVTVAGANGGRADARVTTRDGDVYVFPAVAERHVAADLLDEALFNVTRLVADGYDDSRSRGLPVILSYSSDSLRKKDLASLPEGATGARSLTSINSTAVKESHDDAARFWADLTGAADAKSGAARAAEQAPALNGGVEKVWLDAKITADLESSVAQIGAPDVWQRGNTGQGVDVAVLDTGYDTGHPDLAGVVASSRSFVPDEDVVDRNGHGTHVASTIAGSGAASDGKEKGVAPGVRLHVGKVLGNSGSGDFSMAIAGMEWAARETGARVISMSLGGSFPSDGTDPMSQAVDALSAETGALFTVAAGNDGPGASTVAAPGAADSALTVGAVDAQDAMAAFSSRGPRFRDDAIKPEITAPGVGILAARSQYATFGSGSYASLNGTSMATPHVAGAAALVAARHPDWNGARIKDALVSTATATPANAADEGGNGRVDAAAAAGTDLVATGTSDAGIHSLGGAPGETVTRRVEWANNADRDVTVSLRVDAPDAPQGLFTVADRVITVPAKGTAATTVTTVLDHAPAGSRFTGQLTGLVDGKTVTRTLLAVSTREEMHHLRVHVQGRDGEPLSDLLYLQRKGDPYPMAGATDAQGDIDMVVPNGTYTVWMWGTVRGTHGASSLGQALLVRTGVEVGGSDTEVTLDGTGLRQTEIVTPRTTEAAHIRTDFSQSFKDGSPAVSDTTITGTQYDSLWALPAGKPAGGDLLYTVRARQEQPLLSLSSGSQVFDDLWLQPWSARPEERTRTLPAVFAGDGKPEEYQAAGARGKVAVVRHAGEAQVVAAEKAGVAMLVQVNKQDGRLFEIGDRTPLVVAGLSRTEGETLISRIRNSGSGSVPLRIVGHSETEYLYDLVRTWRGGIPQTRRYAPEQRELARVDVEFRNAPGHGVMENRFDIQPYQVFRLDSQRVSTAGTHRTDWVTAAPDATWREEAYEAGTSFQHSGHVGYPAGRTTDVQWFGPIEHPRLNESQDLPRRSGNTVSGLISAFGDGGRNHAGTLGPGTTTQAIEVRRDGTLLNRAEGNWLDAELPASTGHYRLVTTTERTEGHPYSIATRTEWGFSSSAPQAGTKQALPLVQLDYALPTSADGSARRDAELVVTPSHIKGVSSARVGTDTVELSYDDGRTWHRAELRDAEDGAVRVELDAPRRAGFLSLRVRASDTKGNTVTQTVIRATGLD</sequence>
<evidence type="ECO:0000256" key="3">
    <source>
        <dbReference type="ARBA" id="ARBA00022801"/>
    </source>
</evidence>
<feature type="active site" description="Charge relay system" evidence="5 6">
    <location>
        <position position="253"/>
    </location>
</feature>
<keyword evidence="11" id="KW-1185">Reference proteome</keyword>
<keyword evidence="4 6" id="KW-0720">Serine protease</keyword>
<dbReference type="PANTHER" id="PTHR43806">
    <property type="entry name" value="PEPTIDASE S8"/>
    <property type="match status" value="1"/>
</dbReference>
<dbReference type="InterPro" id="IPR015500">
    <property type="entry name" value="Peptidase_S8_subtilisin-rel"/>
</dbReference>
<evidence type="ECO:0000256" key="5">
    <source>
        <dbReference type="PIRSR" id="PIRSR615500-1"/>
    </source>
</evidence>
<dbReference type="InterPro" id="IPR023828">
    <property type="entry name" value="Peptidase_S8_Ser-AS"/>
</dbReference>
<evidence type="ECO:0000256" key="6">
    <source>
        <dbReference type="PROSITE-ProRule" id="PRU01240"/>
    </source>
</evidence>
<dbReference type="InterPro" id="IPR017296">
    <property type="entry name" value="Peptidase_S8A_SAM-P45"/>
</dbReference>
<dbReference type="PANTHER" id="PTHR43806:SF11">
    <property type="entry name" value="CEREVISIN-RELATED"/>
    <property type="match status" value="1"/>
</dbReference>
<dbReference type="AlphaFoldDB" id="A0A2Z4IST7"/>
<proteinExistence type="inferred from homology"/>
<dbReference type="Gene3D" id="2.60.40.650">
    <property type="match status" value="1"/>
</dbReference>
<evidence type="ECO:0000313" key="10">
    <source>
        <dbReference type="EMBL" id="AWW35814.1"/>
    </source>
</evidence>
<evidence type="ECO:0000256" key="1">
    <source>
        <dbReference type="ARBA" id="ARBA00011073"/>
    </source>
</evidence>
<dbReference type="Gene3D" id="3.40.50.200">
    <property type="entry name" value="Peptidase S8/S53 domain"/>
    <property type="match status" value="1"/>
</dbReference>
<feature type="signal peptide" evidence="8">
    <location>
        <begin position="1"/>
        <end position="31"/>
    </location>
</feature>
<dbReference type="InterPro" id="IPR022398">
    <property type="entry name" value="Peptidase_S8_His-AS"/>
</dbReference>
<dbReference type="Proteomes" id="UP000249616">
    <property type="component" value="Chromosome"/>
</dbReference>
<dbReference type="GO" id="GO:0006508">
    <property type="term" value="P:proteolysis"/>
    <property type="evidence" value="ECO:0007669"/>
    <property type="project" value="UniProtKB-KW"/>
</dbReference>
<dbReference type="PROSITE" id="PS00137">
    <property type="entry name" value="SUBTILASE_HIS"/>
    <property type="match status" value="1"/>
</dbReference>
<feature type="domain" description="Peptidase S8/S53" evidence="9">
    <location>
        <begin position="244"/>
        <end position="501"/>
    </location>
</feature>
<evidence type="ECO:0000313" key="11">
    <source>
        <dbReference type="Proteomes" id="UP000249616"/>
    </source>
</evidence>
<accession>A0A2Z4IST7</accession>
<evidence type="ECO:0000256" key="8">
    <source>
        <dbReference type="SAM" id="SignalP"/>
    </source>
</evidence>
<dbReference type="InterPro" id="IPR014756">
    <property type="entry name" value="Ig_E-set"/>
</dbReference>
<feature type="chain" id="PRO_5016340544" description="Peptidase S8/S53 domain-containing protein" evidence="8">
    <location>
        <begin position="32"/>
        <end position="1245"/>
    </location>
</feature>
<evidence type="ECO:0000259" key="9">
    <source>
        <dbReference type="Pfam" id="PF00082"/>
    </source>
</evidence>
<dbReference type="SUPFAM" id="SSF52743">
    <property type="entry name" value="Subtilisin-like"/>
    <property type="match status" value="1"/>
</dbReference>
<dbReference type="GO" id="GO:0004252">
    <property type="term" value="F:serine-type endopeptidase activity"/>
    <property type="evidence" value="ECO:0007669"/>
    <property type="project" value="UniProtKB-UniRule"/>
</dbReference>
<feature type="active site" description="Charge relay system" evidence="5 6">
    <location>
        <position position="460"/>
    </location>
</feature>
<dbReference type="Pfam" id="PF00082">
    <property type="entry name" value="Peptidase_S8"/>
    <property type="match status" value="1"/>
</dbReference>
<keyword evidence="3 6" id="KW-0378">Hydrolase</keyword>
<comment type="similarity">
    <text evidence="1 6">Belongs to the peptidase S8 family.</text>
</comment>